<evidence type="ECO:0000256" key="14">
    <source>
        <dbReference type="SAM" id="Phobius"/>
    </source>
</evidence>
<feature type="domain" description="Dipeptidylpeptidase IV N-terminal" evidence="16">
    <location>
        <begin position="139"/>
        <end position="535"/>
    </location>
</feature>
<dbReference type="FunFam" id="3.40.50.1820:FF:000003">
    <property type="entry name" value="Dipeptidyl peptidase 4"/>
    <property type="match status" value="1"/>
</dbReference>
<keyword evidence="4" id="KW-0645">Protease</keyword>
<dbReference type="SUPFAM" id="SSF53474">
    <property type="entry name" value="alpha/beta-Hydrolases"/>
    <property type="match status" value="1"/>
</dbReference>
<feature type="transmembrane region" description="Helical" evidence="14">
    <location>
        <begin position="38"/>
        <end position="58"/>
    </location>
</feature>
<evidence type="ECO:0000256" key="11">
    <source>
        <dbReference type="ARBA" id="ARBA00023180"/>
    </source>
</evidence>
<evidence type="ECO:0000256" key="4">
    <source>
        <dbReference type="ARBA" id="ARBA00022670"/>
    </source>
</evidence>
<evidence type="ECO:0000256" key="1">
    <source>
        <dbReference type="ARBA" id="ARBA00004606"/>
    </source>
</evidence>
<dbReference type="Gene3D" id="2.140.10.30">
    <property type="entry name" value="Dipeptidylpeptidase IV, N-terminal domain"/>
    <property type="match status" value="1"/>
</dbReference>
<dbReference type="GO" id="GO:0008239">
    <property type="term" value="F:dipeptidyl-peptidase activity"/>
    <property type="evidence" value="ECO:0007669"/>
    <property type="project" value="TreeGrafter"/>
</dbReference>
<evidence type="ECO:0000256" key="2">
    <source>
        <dbReference type="ARBA" id="ARBA00010036"/>
    </source>
</evidence>
<reference evidence="18" key="4">
    <citation type="journal article" date="2022" name="Res Sq">
        <title>Comparative Genomics Reveals Insights into the Divergent Evolution of Astigmatic Mites and Household Pest Adaptations.</title>
        <authorList>
            <person name="Xiong Q."/>
            <person name="Wan A.T.-Y."/>
            <person name="Liu X.-Y."/>
            <person name="Fung C.S.-H."/>
            <person name="Xiao X."/>
            <person name="Malainual N."/>
            <person name="Hou J."/>
            <person name="Wang L."/>
            <person name="Wang M."/>
            <person name="Yang K."/>
            <person name="Cui Y."/>
            <person name="Leung E."/>
            <person name="Nong W."/>
            <person name="Shin S.-K."/>
            <person name="Au S."/>
            <person name="Jeong K.Y."/>
            <person name="Chew F.T."/>
            <person name="Hui J."/>
            <person name="Leung T.F."/>
            <person name="Tungtrongchitr A."/>
            <person name="Zhong N."/>
            <person name="Liu Z."/>
            <person name="Tsui S."/>
        </authorList>
    </citation>
    <scope>NUCLEOTIDE SEQUENCE</scope>
    <source>
        <strain evidence="18">Derf</strain>
        <tissue evidence="18">Whole organism</tissue>
    </source>
</reference>
<dbReference type="GO" id="GO:0004177">
    <property type="term" value="F:aminopeptidase activity"/>
    <property type="evidence" value="ECO:0007669"/>
    <property type="project" value="UniProtKB-KW"/>
</dbReference>
<protein>
    <recommendedName>
        <fullName evidence="13">Venom dipeptidyl peptidase 4</fullName>
    </recommendedName>
</protein>
<gene>
    <name evidence="18" type="ORF">DERF_007101</name>
    <name evidence="17" type="ORF">HUG17_1567</name>
</gene>
<dbReference type="InterPro" id="IPR001375">
    <property type="entry name" value="Peptidase_S9_cat"/>
</dbReference>
<dbReference type="GO" id="GO:0008236">
    <property type="term" value="F:serine-type peptidase activity"/>
    <property type="evidence" value="ECO:0007669"/>
    <property type="project" value="UniProtKB-KW"/>
</dbReference>
<comment type="similarity">
    <text evidence="2">Belongs to the peptidase S9B family. DPPIV subfamily.</text>
</comment>
<dbReference type="InterPro" id="IPR050278">
    <property type="entry name" value="Serine_Prot_S9B/DPPIV"/>
</dbReference>
<evidence type="ECO:0000256" key="3">
    <source>
        <dbReference type="ARBA" id="ARBA00022438"/>
    </source>
</evidence>
<dbReference type="GO" id="GO:0005886">
    <property type="term" value="C:plasma membrane"/>
    <property type="evidence" value="ECO:0007669"/>
    <property type="project" value="TreeGrafter"/>
</dbReference>
<dbReference type="InterPro" id="IPR029058">
    <property type="entry name" value="AB_hydrolase_fold"/>
</dbReference>
<organism evidence="18 19">
    <name type="scientific">Dermatophagoides farinae</name>
    <name type="common">American house dust mite</name>
    <dbReference type="NCBI Taxonomy" id="6954"/>
    <lineage>
        <taxon>Eukaryota</taxon>
        <taxon>Metazoa</taxon>
        <taxon>Ecdysozoa</taxon>
        <taxon>Arthropoda</taxon>
        <taxon>Chelicerata</taxon>
        <taxon>Arachnida</taxon>
        <taxon>Acari</taxon>
        <taxon>Acariformes</taxon>
        <taxon>Sarcoptiformes</taxon>
        <taxon>Astigmata</taxon>
        <taxon>Psoroptidia</taxon>
        <taxon>Analgoidea</taxon>
        <taxon>Pyroglyphidae</taxon>
        <taxon>Dermatophagoidinae</taxon>
        <taxon>Dermatophagoides</taxon>
    </lineage>
</organism>
<evidence type="ECO:0000256" key="13">
    <source>
        <dbReference type="ARBA" id="ARBA00072929"/>
    </source>
</evidence>
<keyword evidence="6" id="KW-0378">Hydrolase</keyword>
<evidence type="ECO:0000313" key="17">
    <source>
        <dbReference type="EMBL" id="KAH7646029.1"/>
    </source>
</evidence>
<dbReference type="GO" id="GO:0006508">
    <property type="term" value="P:proteolysis"/>
    <property type="evidence" value="ECO:0007669"/>
    <property type="project" value="UniProtKB-KW"/>
</dbReference>
<comment type="subcellular location">
    <subcellularLocation>
        <location evidence="12">Endomembrane system</location>
        <topology evidence="12">Single-pass membrane protein</topology>
    </subcellularLocation>
    <subcellularLocation>
        <location evidence="1">Membrane</location>
        <topology evidence="1">Single-pass type II membrane protein</topology>
    </subcellularLocation>
</comment>
<name>A0A922HX85_DERFA</name>
<keyword evidence="10 14" id="KW-0472">Membrane</keyword>
<dbReference type="Proteomes" id="UP000790347">
    <property type="component" value="Unassembled WGS sequence"/>
</dbReference>
<evidence type="ECO:0000256" key="6">
    <source>
        <dbReference type="ARBA" id="ARBA00022801"/>
    </source>
</evidence>
<evidence type="ECO:0000256" key="10">
    <source>
        <dbReference type="ARBA" id="ARBA00023136"/>
    </source>
</evidence>
<evidence type="ECO:0000256" key="7">
    <source>
        <dbReference type="ARBA" id="ARBA00022825"/>
    </source>
</evidence>
<evidence type="ECO:0000256" key="8">
    <source>
        <dbReference type="ARBA" id="ARBA00022968"/>
    </source>
</evidence>
<feature type="domain" description="Peptidase S9 prolyl oligopeptidase catalytic" evidence="15">
    <location>
        <begin position="627"/>
        <end position="829"/>
    </location>
</feature>
<keyword evidence="7" id="KW-0720">Serine protease</keyword>
<keyword evidence="5 14" id="KW-0812">Transmembrane</keyword>
<evidence type="ECO:0000313" key="19">
    <source>
        <dbReference type="Proteomes" id="UP000790347"/>
    </source>
</evidence>
<comment type="caution">
    <text evidence="18">The sequence shown here is derived from an EMBL/GenBank/DDBJ whole genome shotgun (WGS) entry which is preliminary data.</text>
</comment>
<evidence type="ECO:0000259" key="15">
    <source>
        <dbReference type="Pfam" id="PF00326"/>
    </source>
</evidence>
<dbReference type="Proteomes" id="UP000828236">
    <property type="component" value="Unassembled WGS sequence"/>
</dbReference>
<reference evidence="18" key="1">
    <citation type="submission" date="2013-05" db="EMBL/GenBank/DDBJ databases">
        <authorList>
            <person name="Yim A.K.Y."/>
            <person name="Chan T.F."/>
            <person name="Ji K.M."/>
            <person name="Liu X.Y."/>
            <person name="Zhou J.W."/>
            <person name="Li R.Q."/>
            <person name="Yang K.Y."/>
            <person name="Li J."/>
            <person name="Li M."/>
            <person name="Law P.T.W."/>
            <person name="Wu Y.L."/>
            <person name="Cai Z.L."/>
            <person name="Qin H."/>
            <person name="Bao Y."/>
            <person name="Leung R.K.K."/>
            <person name="Ng P.K.S."/>
            <person name="Zou J."/>
            <person name="Zhong X.J."/>
            <person name="Ran P.X."/>
            <person name="Zhong N.S."/>
            <person name="Liu Z.G."/>
            <person name="Tsui S.K.W."/>
        </authorList>
    </citation>
    <scope>NUCLEOTIDE SEQUENCE</scope>
    <source>
        <strain evidence="18">Derf</strain>
        <tissue evidence="18">Whole organism</tissue>
    </source>
</reference>
<keyword evidence="11" id="KW-0325">Glycoprotein</keyword>
<dbReference type="Gene3D" id="3.40.50.1820">
    <property type="entry name" value="alpha/beta hydrolase"/>
    <property type="match status" value="1"/>
</dbReference>
<dbReference type="Pfam" id="PF00326">
    <property type="entry name" value="Peptidase_S9"/>
    <property type="match status" value="1"/>
</dbReference>
<accession>A0A922HX85</accession>
<keyword evidence="8" id="KW-0735">Signal-anchor</keyword>
<dbReference type="AlphaFoldDB" id="A0A922HX85"/>
<sequence length="846" mass="97941">MTEFDDDNDNDTVIPDDFREMHELSTVDVKTSNWKGTLISILVIILLSSAIILAIYIINPDIQYKLINETREKLKLDELLHGNYTVQPTFNGTWISDTEITFISSAGDFVLYDVRADKTDTIIYARIMKQHEVDRAILSPNRQYVLFISHIKNIFRHSTVAHYKAYHLSNDTIINIRPHEANIDASLQAAEWGRKNAQLIFVYANNIYYMADPSDSQTYRISHDDDRYIYNGIPDWIYEEEILASGTAFWWSNDGSRLAYIRFNDSQVEIQEYPWYGDQVDVESQYLGPIKIKYPKPGSTNPTITLHMVDLENSSFDPYEVLPPIELTKQSNDYYLTSAAWADRDCLIAVWMTREQNYASYSWCSPSSSEMDHKWKCKESFHKQLNNGWIEISSIHVDQYGKNYYILHGDESSEQFVQIIKVNIKTGEKNFITSGKRDVTKILKIIPIYNNDGSESNKIYYLATRTNKPGERHVYNVLDKTKWMFNRNNNDGDVDDTKCITCDQIELNQCLYNRITFSKNGTYYIRECLGPNIPYSTLHLLNDDGGNNNYTREWEMNEKLKMTLSRKLLPTIVTEIINKTDYVLIVQMFMPPSFKPDSVVKYPLLIQVYGGPGSQYVNENFKMNFGKYLAGSREIIYAYVDGRGSGFQGETMKHHLFHRLGTVEMDDQIIAARYLRDKYNFINPDAIGIWGWSYGGYATAKILIKDHHVDTAVFACGISVAPVTSWLLYDSAYTERYMGLPTNETMKSYQTSAVMHDIDLMRNKKFLLIHGTADDNVHIQNSMVLIKELNKANIMFNTQIYPDENHGLPGVSVHLYETMANFWNECFKSDSYVEEIGLRRRRVSKF</sequence>
<keyword evidence="9 14" id="KW-1133">Transmembrane helix</keyword>
<dbReference type="PANTHER" id="PTHR11731">
    <property type="entry name" value="PROTEASE FAMILY S9B,C DIPEPTIDYL-PEPTIDASE IV-RELATED"/>
    <property type="match status" value="1"/>
</dbReference>
<evidence type="ECO:0000256" key="5">
    <source>
        <dbReference type="ARBA" id="ARBA00022692"/>
    </source>
</evidence>
<dbReference type="EMBL" id="SDOV01000001">
    <property type="protein sequence ID" value="KAH7646029.1"/>
    <property type="molecule type" value="Genomic_DNA"/>
</dbReference>
<proteinExistence type="inferred from homology"/>
<dbReference type="PANTHER" id="PTHR11731:SF200">
    <property type="entry name" value="DIPEPTIDYL PEPTIDASE 10, ISOFORM B"/>
    <property type="match status" value="1"/>
</dbReference>
<dbReference type="Pfam" id="PF00930">
    <property type="entry name" value="DPPIV_N"/>
    <property type="match status" value="1"/>
</dbReference>
<reference evidence="17" key="2">
    <citation type="submission" date="2020-06" db="EMBL/GenBank/DDBJ databases">
        <authorList>
            <person name="Ji K."/>
            <person name="Li J."/>
        </authorList>
    </citation>
    <scope>NUCLEOTIDE SEQUENCE</scope>
    <source>
        <strain evidence="17">JKM2019</strain>
        <tissue evidence="17">Whole body</tissue>
    </source>
</reference>
<reference evidence="17" key="3">
    <citation type="journal article" date="2021" name="World Allergy Organ. J.">
        <title>Chromosome-level assembly of Dermatophagoides farinae genome and transcriptome reveals two novel allergens Der f 37 and Der f 39.</title>
        <authorList>
            <person name="Chen J."/>
            <person name="Cai Z."/>
            <person name="Fan D."/>
            <person name="Hu J."/>
            <person name="Hou Y."/>
            <person name="He Y."/>
            <person name="Zhang Z."/>
            <person name="Zhao Z."/>
            <person name="Gao P."/>
            <person name="Hu W."/>
            <person name="Sun J."/>
            <person name="Li J."/>
            <person name="Ji K."/>
        </authorList>
    </citation>
    <scope>NUCLEOTIDE SEQUENCE</scope>
    <source>
        <strain evidence="17">JKM2019</strain>
    </source>
</reference>
<keyword evidence="19" id="KW-1185">Reference proteome</keyword>
<dbReference type="InterPro" id="IPR002469">
    <property type="entry name" value="Peptidase_S9B_N"/>
</dbReference>
<evidence type="ECO:0000313" key="18">
    <source>
        <dbReference type="EMBL" id="KAH9516354.1"/>
    </source>
</evidence>
<evidence type="ECO:0000259" key="16">
    <source>
        <dbReference type="Pfam" id="PF00930"/>
    </source>
</evidence>
<dbReference type="SUPFAM" id="SSF82171">
    <property type="entry name" value="DPP6 N-terminal domain-like"/>
    <property type="match status" value="1"/>
</dbReference>
<evidence type="ECO:0000256" key="12">
    <source>
        <dbReference type="ARBA" id="ARBA00037847"/>
    </source>
</evidence>
<dbReference type="GO" id="GO:0012505">
    <property type="term" value="C:endomembrane system"/>
    <property type="evidence" value="ECO:0007669"/>
    <property type="project" value="UniProtKB-SubCell"/>
</dbReference>
<dbReference type="EMBL" id="ASGP02000003">
    <property type="protein sequence ID" value="KAH9516354.1"/>
    <property type="molecule type" value="Genomic_DNA"/>
</dbReference>
<evidence type="ECO:0000256" key="9">
    <source>
        <dbReference type="ARBA" id="ARBA00022989"/>
    </source>
</evidence>
<keyword evidence="3" id="KW-0031">Aminopeptidase</keyword>